<dbReference type="STRING" id="1122189.SAMN02745165_02421"/>
<dbReference type="Proteomes" id="UP000184171">
    <property type="component" value="Unassembled WGS sequence"/>
</dbReference>
<proteinExistence type="predicted"/>
<name>A0A1M6JET7_MALRU</name>
<evidence type="ECO:0000313" key="2">
    <source>
        <dbReference type="Proteomes" id="UP000184171"/>
    </source>
</evidence>
<reference evidence="1 2" key="1">
    <citation type="submission" date="2016-11" db="EMBL/GenBank/DDBJ databases">
        <authorList>
            <person name="Jaros S."/>
            <person name="Januszkiewicz K."/>
            <person name="Wedrychowicz H."/>
        </authorList>
    </citation>
    <scope>NUCLEOTIDE SEQUENCE [LARGE SCALE GENOMIC DNA]</scope>
    <source>
        <strain evidence="1 2">DSM 5091</strain>
    </source>
</reference>
<accession>A0A1M6JET7</accession>
<dbReference type="AlphaFoldDB" id="A0A1M6JET7"/>
<dbReference type="OrthoDB" id="5387464at2"/>
<dbReference type="RefSeq" id="WP_072908996.1">
    <property type="nucleotide sequence ID" value="NZ_FQZT01000008.1"/>
</dbReference>
<sequence>MKNKLIRLVELIQDGFSDDLLEAFRTGGDESLETRLSLLAEARSFHQNRSENLWLEAGKKRTPEEKQAAAQAELAAFLSAYLSGDAKEHLDSGVDALETLGRYAEVDLVRRLAKC</sequence>
<protein>
    <submittedName>
        <fullName evidence="1">Uncharacterized protein</fullName>
    </submittedName>
</protein>
<dbReference type="EMBL" id="FQZT01000008">
    <property type="protein sequence ID" value="SHJ45184.1"/>
    <property type="molecule type" value="Genomic_DNA"/>
</dbReference>
<gene>
    <name evidence="1" type="ORF">SAMN02745165_02421</name>
</gene>
<evidence type="ECO:0000313" key="1">
    <source>
        <dbReference type="EMBL" id="SHJ45184.1"/>
    </source>
</evidence>
<keyword evidence="2" id="KW-1185">Reference proteome</keyword>
<organism evidence="1 2">
    <name type="scientific">Malonomonas rubra DSM 5091</name>
    <dbReference type="NCBI Taxonomy" id="1122189"/>
    <lineage>
        <taxon>Bacteria</taxon>
        <taxon>Pseudomonadati</taxon>
        <taxon>Thermodesulfobacteriota</taxon>
        <taxon>Desulfuromonadia</taxon>
        <taxon>Desulfuromonadales</taxon>
        <taxon>Geopsychrobacteraceae</taxon>
        <taxon>Malonomonas</taxon>
    </lineage>
</organism>